<sequence length="1026" mass="112090">METVIGSSSACQMSYSFGRSAALQSYVRVVKISTDASVKKMCSTLVCLPPRTLHCVGQLNSGHCSGTNGHALGFNCHTPSKRFLLSRIRAHTANFVYRSRISNTDRLNVHPRLYRSRSFLQEKEGVAQVEDAGEESEMNNLESDADLDDRFIIQESLNLFEWPAICAQVAQFASTPMGTIIALDGNLTVGSTQAQSEELLDQTAAAFALSKPLYFSGIENLQGIVGDALSGNVCGIKDLSCIRSTLLGVQKVYDQLCCPSPESSNENILALQALISDCDLCSDLVEEIEHCVDSTLETVLDRASPALASARLSRKENVKALDSLLKETAVWVVQQGGMDSVVITRRRARSCIAVRSSHKNLLPGGITLDVSNTGTTSFMEPEPALKLNNEEMRLAGVEKAEELAVLEMLTRKFVDKAEVIMDLMGRITMIDLACAKASHAKWLGSVRPFFHDSDESDLLDDSFMVDIEGIRHPLLLGSTSKLPVSDRIGVLQSTSMSRPHVTSSNMKENSRTASTLKPPVPVDIKVKAKVKVVTITGPNTGGKTATLKTLGVAILMAKAGLFLPAVGQPKVPWFDHVLADVGDEQSLERSLSTFSGHIRRLRRILEICTSRSLVLLDEVGGGTDPTEGAALATAILRHLSLKVRLCIATTHSAELKDLKAKDTRFENASVEFDIKTLRPTYKVLWGVAGQSNALDIAESLGFDKAVLIRARELLVKMKPSQLGVRTVELLVPLVKQRDDLVERARVAFDVLRNAKELHNELSAAAVNLPKRENASKRMLAQVVEDEIVKCKLEIEQAVETFQENFETDNALSIRDVHAEIVSIVEKYTSEKGQSTALDFLPPAVSTPKGIAQEAESLTVGELVLVRRLSKTPVTVVEIPERSEYVTVQLGSLNMQVKLNEVIKIRSAGSVSGSKSTEQVTNKTRPNRQTRNQEDGAGTSDLDKFQVAVQTSKNTLDLRGMRVEEAMRELNMTLSTKSPGSVLFVVHGVGTGAVKEASLQTLRKHPYVARFEEESRTNDGCTIVYIK</sequence>
<dbReference type="InterPro" id="IPR005747">
    <property type="entry name" value="MutS2"/>
</dbReference>
<keyword evidence="4" id="KW-0067">ATP-binding</keyword>
<proteinExistence type="predicted"/>
<dbReference type="GO" id="GO:0003690">
    <property type="term" value="F:double-stranded DNA binding"/>
    <property type="evidence" value="ECO:0000318"/>
    <property type="project" value="GO_Central"/>
</dbReference>
<dbReference type="FunFam" id="3.40.50.300:FF:000830">
    <property type="entry name" value="Endonuclease MutS2"/>
    <property type="match status" value="1"/>
</dbReference>
<accession>A0A2R6X9L1</accession>
<evidence type="ECO:0000256" key="1">
    <source>
        <dbReference type="ARBA" id="ARBA00022730"/>
    </source>
</evidence>
<dbReference type="GO" id="GO:0006298">
    <property type="term" value="P:mismatch repair"/>
    <property type="evidence" value="ECO:0007669"/>
    <property type="project" value="InterPro"/>
</dbReference>
<keyword evidence="5" id="KW-0694">RNA-binding</keyword>
<dbReference type="OrthoDB" id="1924787at2759"/>
<evidence type="ECO:0000256" key="7">
    <source>
        <dbReference type="SAM" id="MobiDB-lite"/>
    </source>
</evidence>
<dbReference type="EMBL" id="KZ772700">
    <property type="protein sequence ID" value="PTQ42795.1"/>
    <property type="molecule type" value="Genomic_DNA"/>
</dbReference>
<feature type="compositionally biased region" description="Polar residues" evidence="7">
    <location>
        <begin position="912"/>
        <end position="929"/>
    </location>
</feature>
<dbReference type="InterPro" id="IPR036187">
    <property type="entry name" value="DNA_mismatch_repair_MutS_sf"/>
</dbReference>
<dbReference type="SUPFAM" id="SSF52540">
    <property type="entry name" value="P-loop containing nucleoside triphosphate hydrolases"/>
    <property type="match status" value="1"/>
</dbReference>
<dbReference type="GO" id="GO:0004519">
    <property type="term" value="F:endonuclease activity"/>
    <property type="evidence" value="ECO:0007669"/>
    <property type="project" value="UniProtKB-KW"/>
</dbReference>
<evidence type="ECO:0000256" key="4">
    <source>
        <dbReference type="ARBA" id="ARBA00022840"/>
    </source>
</evidence>
<evidence type="ECO:0000256" key="6">
    <source>
        <dbReference type="ARBA" id="ARBA00023125"/>
    </source>
</evidence>
<dbReference type="GO" id="GO:0030983">
    <property type="term" value="F:mismatched DNA binding"/>
    <property type="evidence" value="ECO:0007669"/>
    <property type="project" value="InterPro"/>
</dbReference>
<evidence type="ECO:0000256" key="2">
    <source>
        <dbReference type="ARBA" id="ARBA00022741"/>
    </source>
</evidence>
<feature type="compositionally biased region" description="Polar residues" evidence="7">
    <location>
        <begin position="496"/>
        <end position="515"/>
    </location>
</feature>
<organism evidence="9 10">
    <name type="scientific">Marchantia polymorpha</name>
    <name type="common">Common liverwort</name>
    <name type="synonym">Marchantia aquatica</name>
    <dbReference type="NCBI Taxonomy" id="3197"/>
    <lineage>
        <taxon>Eukaryota</taxon>
        <taxon>Viridiplantae</taxon>
        <taxon>Streptophyta</taxon>
        <taxon>Embryophyta</taxon>
        <taxon>Marchantiophyta</taxon>
        <taxon>Marchantiopsida</taxon>
        <taxon>Marchantiidae</taxon>
        <taxon>Marchantiales</taxon>
        <taxon>Marchantiaceae</taxon>
        <taxon>Marchantia</taxon>
    </lineage>
</organism>
<reference evidence="10" key="1">
    <citation type="journal article" date="2017" name="Cell">
        <title>Insights into land plant evolution garnered from the Marchantia polymorpha genome.</title>
        <authorList>
            <person name="Bowman J.L."/>
            <person name="Kohchi T."/>
            <person name="Yamato K.T."/>
            <person name="Jenkins J."/>
            <person name="Shu S."/>
            <person name="Ishizaki K."/>
            <person name="Yamaoka S."/>
            <person name="Nishihama R."/>
            <person name="Nakamura Y."/>
            <person name="Berger F."/>
            <person name="Adam C."/>
            <person name="Aki S.S."/>
            <person name="Althoff F."/>
            <person name="Araki T."/>
            <person name="Arteaga-Vazquez M.A."/>
            <person name="Balasubrmanian S."/>
            <person name="Barry K."/>
            <person name="Bauer D."/>
            <person name="Boehm C.R."/>
            <person name="Briginshaw L."/>
            <person name="Caballero-Perez J."/>
            <person name="Catarino B."/>
            <person name="Chen F."/>
            <person name="Chiyoda S."/>
            <person name="Chovatia M."/>
            <person name="Davies K.M."/>
            <person name="Delmans M."/>
            <person name="Demura T."/>
            <person name="Dierschke T."/>
            <person name="Dolan L."/>
            <person name="Dorantes-Acosta A.E."/>
            <person name="Eklund D.M."/>
            <person name="Florent S.N."/>
            <person name="Flores-Sandoval E."/>
            <person name="Fujiyama A."/>
            <person name="Fukuzawa H."/>
            <person name="Galik B."/>
            <person name="Grimanelli D."/>
            <person name="Grimwood J."/>
            <person name="Grossniklaus U."/>
            <person name="Hamada T."/>
            <person name="Haseloff J."/>
            <person name="Hetherington A.J."/>
            <person name="Higo A."/>
            <person name="Hirakawa Y."/>
            <person name="Hundley H.N."/>
            <person name="Ikeda Y."/>
            <person name="Inoue K."/>
            <person name="Inoue S.I."/>
            <person name="Ishida S."/>
            <person name="Jia Q."/>
            <person name="Kakita M."/>
            <person name="Kanazawa T."/>
            <person name="Kawai Y."/>
            <person name="Kawashima T."/>
            <person name="Kennedy M."/>
            <person name="Kinose K."/>
            <person name="Kinoshita T."/>
            <person name="Kohara Y."/>
            <person name="Koide E."/>
            <person name="Komatsu K."/>
            <person name="Kopischke S."/>
            <person name="Kubo M."/>
            <person name="Kyozuka J."/>
            <person name="Lagercrantz U."/>
            <person name="Lin S.S."/>
            <person name="Lindquist E."/>
            <person name="Lipzen A.M."/>
            <person name="Lu C.W."/>
            <person name="De Luna E."/>
            <person name="Martienssen R.A."/>
            <person name="Minamino N."/>
            <person name="Mizutani M."/>
            <person name="Mizutani M."/>
            <person name="Mochizuki N."/>
            <person name="Monte I."/>
            <person name="Mosher R."/>
            <person name="Nagasaki H."/>
            <person name="Nakagami H."/>
            <person name="Naramoto S."/>
            <person name="Nishitani K."/>
            <person name="Ohtani M."/>
            <person name="Okamoto T."/>
            <person name="Okumura M."/>
            <person name="Phillips J."/>
            <person name="Pollak B."/>
            <person name="Reinders A."/>
            <person name="Rovekamp M."/>
            <person name="Sano R."/>
            <person name="Sawa S."/>
            <person name="Schmid M.W."/>
            <person name="Shirakawa M."/>
            <person name="Solano R."/>
            <person name="Spunde A."/>
            <person name="Suetsugu N."/>
            <person name="Sugano S."/>
            <person name="Sugiyama A."/>
            <person name="Sun R."/>
            <person name="Suzuki Y."/>
            <person name="Takenaka M."/>
            <person name="Takezawa D."/>
            <person name="Tomogane H."/>
            <person name="Tsuzuki M."/>
            <person name="Ueda T."/>
            <person name="Umeda M."/>
            <person name="Ward J.M."/>
            <person name="Watanabe Y."/>
            <person name="Yazaki K."/>
            <person name="Yokoyama R."/>
            <person name="Yoshitake Y."/>
            <person name="Yotsui I."/>
            <person name="Zachgo S."/>
            <person name="Schmutz J."/>
        </authorList>
    </citation>
    <scope>NUCLEOTIDE SEQUENCE [LARGE SCALE GENOMIC DNA]</scope>
    <source>
        <strain evidence="10">Tak-1</strain>
    </source>
</reference>
<dbReference type="GO" id="GO:0140664">
    <property type="term" value="F:ATP-dependent DNA damage sensor activity"/>
    <property type="evidence" value="ECO:0007669"/>
    <property type="project" value="InterPro"/>
</dbReference>
<dbReference type="AlphaFoldDB" id="A0A2R6X9L1"/>
<dbReference type="GO" id="GO:0005524">
    <property type="term" value="F:ATP binding"/>
    <property type="evidence" value="ECO:0007669"/>
    <property type="project" value="UniProtKB-KW"/>
</dbReference>
<name>A0A2R6X9L1_MARPO</name>
<dbReference type="InterPro" id="IPR046893">
    <property type="entry name" value="MSSS"/>
</dbReference>
<dbReference type="Pfam" id="PF00488">
    <property type="entry name" value="MutS_V"/>
    <property type="match status" value="1"/>
</dbReference>
<protein>
    <recommendedName>
        <fullName evidence="8">Smr domain-containing protein</fullName>
    </recommendedName>
</protein>
<dbReference type="SUPFAM" id="SSF160443">
    <property type="entry name" value="SMR domain-like"/>
    <property type="match status" value="1"/>
</dbReference>
<dbReference type="GO" id="GO:0045910">
    <property type="term" value="P:negative regulation of DNA recombination"/>
    <property type="evidence" value="ECO:0007669"/>
    <property type="project" value="InterPro"/>
</dbReference>
<dbReference type="InterPro" id="IPR007696">
    <property type="entry name" value="DNA_mismatch_repair_MutS_core"/>
</dbReference>
<dbReference type="SMART" id="SM00463">
    <property type="entry name" value="SMR"/>
    <property type="match status" value="1"/>
</dbReference>
<dbReference type="SMART" id="SM00533">
    <property type="entry name" value="MUTSd"/>
    <property type="match status" value="1"/>
</dbReference>
<dbReference type="Gramene" id="Mp2g00480.1">
    <property type="protein sequence ID" value="Mp2g00480.1.cds"/>
    <property type="gene ID" value="Mp2g00480"/>
</dbReference>
<dbReference type="Gene3D" id="3.30.1370.110">
    <property type="match status" value="1"/>
</dbReference>
<feature type="domain" description="Smr" evidence="8">
    <location>
        <begin position="955"/>
        <end position="1026"/>
    </location>
</feature>
<dbReference type="PROSITE" id="PS50828">
    <property type="entry name" value="SMR"/>
    <property type="match status" value="1"/>
</dbReference>
<dbReference type="SUPFAM" id="SSF48334">
    <property type="entry name" value="DNA repair protein MutS, domain III"/>
    <property type="match status" value="1"/>
</dbReference>
<evidence type="ECO:0000313" key="10">
    <source>
        <dbReference type="Proteomes" id="UP000244005"/>
    </source>
</evidence>
<keyword evidence="6" id="KW-0238">DNA-binding</keyword>
<evidence type="ECO:0000313" key="9">
    <source>
        <dbReference type="EMBL" id="PTQ42795.1"/>
    </source>
</evidence>
<dbReference type="Pfam" id="PF20297">
    <property type="entry name" value="MSSS"/>
    <property type="match status" value="1"/>
</dbReference>
<dbReference type="SMART" id="SM00534">
    <property type="entry name" value="MUTSac"/>
    <property type="match status" value="1"/>
</dbReference>
<evidence type="ECO:0000256" key="5">
    <source>
        <dbReference type="ARBA" id="ARBA00022884"/>
    </source>
</evidence>
<feature type="region of interest" description="Disordered" evidence="7">
    <location>
        <begin position="496"/>
        <end position="517"/>
    </location>
</feature>
<keyword evidence="1" id="KW-0699">rRNA-binding</keyword>
<keyword evidence="3" id="KW-0378">Hydrolase</keyword>
<dbReference type="OMA" id="QMAIDGC"/>
<dbReference type="Pfam" id="PF01713">
    <property type="entry name" value="Smr"/>
    <property type="match status" value="1"/>
</dbReference>
<feature type="region of interest" description="Disordered" evidence="7">
    <location>
        <begin position="912"/>
        <end position="940"/>
    </location>
</feature>
<dbReference type="InterPro" id="IPR036063">
    <property type="entry name" value="Smr_dom_sf"/>
</dbReference>
<dbReference type="InterPro" id="IPR000432">
    <property type="entry name" value="DNA_mismatch_repair_MutS_C"/>
</dbReference>
<dbReference type="Proteomes" id="UP000244005">
    <property type="component" value="Unassembled WGS sequence"/>
</dbReference>
<dbReference type="PANTHER" id="PTHR48466:SF1">
    <property type="entry name" value="SMR DOMAIN-CONTAINING PROTEIN"/>
    <property type="match status" value="1"/>
</dbReference>
<dbReference type="InterPro" id="IPR002625">
    <property type="entry name" value="Smr_dom"/>
</dbReference>
<keyword evidence="10" id="KW-1185">Reference proteome</keyword>
<evidence type="ECO:0000259" key="8">
    <source>
        <dbReference type="PROSITE" id="PS50828"/>
    </source>
</evidence>
<dbReference type="GO" id="GO:0019843">
    <property type="term" value="F:rRNA binding"/>
    <property type="evidence" value="ECO:0007669"/>
    <property type="project" value="UniProtKB-KW"/>
</dbReference>
<dbReference type="NCBIfam" id="TIGR01069">
    <property type="entry name" value="mutS2"/>
    <property type="match status" value="1"/>
</dbReference>
<keyword evidence="2" id="KW-0547">Nucleotide-binding</keyword>
<dbReference type="Gene3D" id="3.40.50.300">
    <property type="entry name" value="P-loop containing nucleotide triphosphate hydrolases"/>
    <property type="match status" value="1"/>
</dbReference>
<dbReference type="InterPro" id="IPR045076">
    <property type="entry name" value="MutS"/>
</dbReference>
<gene>
    <name evidence="9" type="ORF">MARPO_0028s0103</name>
</gene>
<evidence type="ECO:0000256" key="3">
    <source>
        <dbReference type="ARBA" id="ARBA00022801"/>
    </source>
</evidence>
<dbReference type="PANTHER" id="PTHR48466">
    <property type="entry name" value="OS10G0509000 PROTEIN-RELATED"/>
    <property type="match status" value="1"/>
</dbReference>
<dbReference type="InterPro" id="IPR027417">
    <property type="entry name" value="P-loop_NTPase"/>
</dbReference>
<dbReference type="GO" id="GO:0016887">
    <property type="term" value="F:ATP hydrolysis activity"/>
    <property type="evidence" value="ECO:0007669"/>
    <property type="project" value="InterPro"/>
</dbReference>